<keyword evidence="3" id="KW-1185">Reference proteome</keyword>
<dbReference type="SUPFAM" id="SSF52980">
    <property type="entry name" value="Restriction endonuclease-like"/>
    <property type="match status" value="1"/>
</dbReference>
<dbReference type="InterPro" id="IPR012296">
    <property type="entry name" value="Nuclease_put_TT1808"/>
</dbReference>
<name>A0A5C1A695_9BACT</name>
<sequence length="183" mass="20357">MSTATQTRMTADEFLQKHVHETGIELVDGQIVRLPMPGIKHGEVCLNVGAILRDYVKRNRLGRVCSNDSFVRIRPDAVRGPDVLFISYLTLPADQPAPKGAISPPLELVAEVRSPFDTVRAMTRKAEEYLDAGVQVALVFDPETSSVSVFRLNEFPLRLDNGDELTLPDVLHGFAVPVRQFFE</sequence>
<accession>A0A5C1A695</accession>
<dbReference type="InterPro" id="IPR008538">
    <property type="entry name" value="Uma2"/>
</dbReference>
<dbReference type="Pfam" id="PF05685">
    <property type="entry name" value="Uma2"/>
    <property type="match status" value="1"/>
</dbReference>
<dbReference type="Proteomes" id="UP000324974">
    <property type="component" value="Chromosome"/>
</dbReference>
<evidence type="ECO:0000313" key="2">
    <source>
        <dbReference type="EMBL" id="QEL13895.1"/>
    </source>
</evidence>
<dbReference type="PANTHER" id="PTHR34107:SF1">
    <property type="entry name" value="SLL0198 PROTEIN"/>
    <property type="match status" value="1"/>
</dbReference>
<dbReference type="InterPro" id="IPR011335">
    <property type="entry name" value="Restrct_endonuc-II-like"/>
</dbReference>
<protein>
    <submittedName>
        <fullName evidence="2">Uma2 family endonuclease</fullName>
    </submittedName>
</protein>
<dbReference type="Gene3D" id="3.90.1570.10">
    <property type="entry name" value="tt1808, chain A"/>
    <property type="match status" value="1"/>
</dbReference>
<evidence type="ECO:0000313" key="3">
    <source>
        <dbReference type="Proteomes" id="UP000324974"/>
    </source>
</evidence>
<keyword evidence="2" id="KW-0540">Nuclease</keyword>
<dbReference type="KEGG" id="lrs:PX52LOC_00753"/>
<reference evidence="3" key="1">
    <citation type="submission" date="2019-08" db="EMBL/GenBank/DDBJ databases">
        <title>Limnoglobus roseus gen. nov., sp. nov., a novel freshwater planctomycete with a giant genome from the family Gemmataceae.</title>
        <authorList>
            <person name="Kulichevskaya I.S."/>
            <person name="Naumoff D.G."/>
            <person name="Miroshnikov K."/>
            <person name="Ivanova A."/>
            <person name="Philippov D.A."/>
            <person name="Hakobyan A."/>
            <person name="Rijpstra I.C."/>
            <person name="Sinninghe Damste J.S."/>
            <person name="Liesack W."/>
            <person name="Dedysh S.N."/>
        </authorList>
    </citation>
    <scope>NUCLEOTIDE SEQUENCE [LARGE SCALE GENOMIC DNA]</scope>
    <source>
        <strain evidence="3">PX52</strain>
    </source>
</reference>
<dbReference type="PANTHER" id="PTHR34107">
    <property type="entry name" value="SLL0198 PROTEIN-RELATED"/>
    <property type="match status" value="1"/>
</dbReference>
<gene>
    <name evidence="2" type="ORF">PX52LOC_00753</name>
</gene>
<keyword evidence="2" id="KW-0378">Hydrolase</keyword>
<dbReference type="EMBL" id="CP042425">
    <property type="protein sequence ID" value="QEL13895.1"/>
    <property type="molecule type" value="Genomic_DNA"/>
</dbReference>
<feature type="domain" description="Putative restriction endonuclease" evidence="1">
    <location>
        <begin position="13"/>
        <end position="178"/>
    </location>
</feature>
<dbReference type="AlphaFoldDB" id="A0A5C1A695"/>
<keyword evidence="2" id="KW-0255">Endonuclease</keyword>
<dbReference type="RefSeq" id="WP_149108825.1">
    <property type="nucleotide sequence ID" value="NZ_CP042425.1"/>
</dbReference>
<dbReference type="CDD" id="cd06260">
    <property type="entry name" value="DUF820-like"/>
    <property type="match status" value="1"/>
</dbReference>
<organism evidence="2 3">
    <name type="scientific">Limnoglobus roseus</name>
    <dbReference type="NCBI Taxonomy" id="2598579"/>
    <lineage>
        <taxon>Bacteria</taxon>
        <taxon>Pseudomonadati</taxon>
        <taxon>Planctomycetota</taxon>
        <taxon>Planctomycetia</taxon>
        <taxon>Gemmatales</taxon>
        <taxon>Gemmataceae</taxon>
        <taxon>Limnoglobus</taxon>
    </lineage>
</organism>
<proteinExistence type="predicted"/>
<dbReference type="OrthoDB" id="1807117at2"/>
<evidence type="ECO:0000259" key="1">
    <source>
        <dbReference type="Pfam" id="PF05685"/>
    </source>
</evidence>
<dbReference type="GO" id="GO:0004519">
    <property type="term" value="F:endonuclease activity"/>
    <property type="evidence" value="ECO:0007669"/>
    <property type="project" value="UniProtKB-KW"/>
</dbReference>